<dbReference type="OMA" id="IAYESHC"/>
<dbReference type="Proteomes" id="UP000028999">
    <property type="component" value="Unassembled WGS sequence"/>
</dbReference>
<proteinExistence type="predicted"/>
<feature type="region of interest" description="Disordered" evidence="1">
    <location>
        <begin position="28"/>
        <end position="80"/>
    </location>
</feature>
<organism evidence="2 3">
    <name type="scientific">Brassica napus</name>
    <name type="common">Rape</name>
    <dbReference type="NCBI Taxonomy" id="3708"/>
    <lineage>
        <taxon>Eukaryota</taxon>
        <taxon>Viridiplantae</taxon>
        <taxon>Streptophyta</taxon>
        <taxon>Embryophyta</taxon>
        <taxon>Tracheophyta</taxon>
        <taxon>Spermatophyta</taxon>
        <taxon>Magnoliopsida</taxon>
        <taxon>eudicotyledons</taxon>
        <taxon>Gunneridae</taxon>
        <taxon>Pentapetalae</taxon>
        <taxon>rosids</taxon>
        <taxon>malvids</taxon>
        <taxon>Brassicales</taxon>
        <taxon>Brassicaceae</taxon>
        <taxon>Brassiceae</taxon>
        <taxon>Brassica</taxon>
    </lineage>
</organism>
<dbReference type="AlphaFoldDB" id="A0A078JAE0"/>
<gene>
    <name evidence="2" type="primary">BnaC04g52310D</name>
    <name evidence="2" type="ORF">GSBRNA2T00036171001</name>
</gene>
<keyword evidence="3" id="KW-1185">Reference proteome</keyword>
<accession>A0A078JAE0</accession>
<dbReference type="Gramene" id="CDY62323">
    <property type="protein sequence ID" value="CDY62323"/>
    <property type="gene ID" value="GSBRNA2T00036171001"/>
</dbReference>
<feature type="compositionally biased region" description="Acidic residues" evidence="1">
    <location>
        <begin position="124"/>
        <end position="133"/>
    </location>
</feature>
<dbReference type="PANTHER" id="PTHR33443">
    <property type="entry name" value="ZGC:112980"/>
    <property type="match status" value="1"/>
</dbReference>
<evidence type="ECO:0000313" key="2">
    <source>
        <dbReference type="EMBL" id="CDY62323.1"/>
    </source>
</evidence>
<dbReference type="PaxDb" id="3708-A0A078JAE0"/>
<sequence length="262" mass="29952">MVKTKFTRNGREVMIWGGALRTFDYGSEEAVQQSNRDENGGGSEEVVQHSKKGGKGGDGSVSEPKRSAKKGGKRDASVAKTPTIKLECTVEAQRSFRKMVRTKRTNNTTRETTITKRRKKLAKEEEEEEEDDTPLTGIFCLKQRQDMKIFEEKEDCFILDFDPNDSFDSEKLSSSENPESDDDVAIVHEKGQVACRDYPHPRHLCLKYPFGSTNHQLHCNNCYCYVCDVAAPCPHWTPIAYESHCEASAERRWNRLRELHRK</sequence>
<dbReference type="PANTHER" id="PTHR33443:SF19">
    <property type="entry name" value="GENOME ASSEMBLY, CHROMOSOME: A01"/>
    <property type="match status" value="1"/>
</dbReference>
<evidence type="ECO:0000313" key="3">
    <source>
        <dbReference type="Proteomes" id="UP000028999"/>
    </source>
</evidence>
<evidence type="ECO:0000256" key="1">
    <source>
        <dbReference type="SAM" id="MobiDB-lite"/>
    </source>
</evidence>
<feature type="region of interest" description="Disordered" evidence="1">
    <location>
        <begin position="102"/>
        <end position="133"/>
    </location>
</feature>
<name>A0A078JAE0_BRANA</name>
<dbReference type="InterPro" id="IPR053234">
    <property type="entry name" value="RPM1_Interactor"/>
</dbReference>
<dbReference type="STRING" id="3708.A0A078JAE0"/>
<dbReference type="EMBL" id="LK034130">
    <property type="protein sequence ID" value="CDY62323.1"/>
    <property type="molecule type" value="Genomic_DNA"/>
</dbReference>
<protein>
    <submittedName>
        <fullName evidence="2">BnaC04g52310D protein</fullName>
    </submittedName>
</protein>
<reference evidence="2 3" key="1">
    <citation type="journal article" date="2014" name="Science">
        <title>Plant genetics. Early allopolyploid evolution in the post-Neolithic Brassica napus oilseed genome.</title>
        <authorList>
            <person name="Chalhoub B."/>
            <person name="Denoeud F."/>
            <person name="Liu S."/>
            <person name="Parkin I.A."/>
            <person name="Tang H."/>
            <person name="Wang X."/>
            <person name="Chiquet J."/>
            <person name="Belcram H."/>
            <person name="Tong C."/>
            <person name="Samans B."/>
            <person name="Correa M."/>
            <person name="Da Silva C."/>
            <person name="Just J."/>
            <person name="Falentin C."/>
            <person name="Koh C.S."/>
            <person name="Le Clainche I."/>
            <person name="Bernard M."/>
            <person name="Bento P."/>
            <person name="Noel B."/>
            <person name="Labadie K."/>
            <person name="Alberti A."/>
            <person name="Charles M."/>
            <person name="Arnaud D."/>
            <person name="Guo H."/>
            <person name="Daviaud C."/>
            <person name="Alamery S."/>
            <person name="Jabbari K."/>
            <person name="Zhao M."/>
            <person name="Edger P.P."/>
            <person name="Chelaifa H."/>
            <person name="Tack D."/>
            <person name="Lassalle G."/>
            <person name="Mestiri I."/>
            <person name="Schnel N."/>
            <person name="Le Paslier M.C."/>
            <person name="Fan G."/>
            <person name="Renault V."/>
            <person name="Bayer P.E."/>
            <person name="Golicz A.A."/>
            <person name="Manoli S."/>
            <person name="Lee T.H."/>
            <person name="Thi V.H."/>
            <person name="Chalabi S."/>
            <person name="Hu Q."/>
            <person name="Fan C."/>
            <person name="Tollenaere R."/>
            <person name="Lu Y."/>
            <person name="Battail C."/>
            <person name="Shen J."/>
            <person name="Sidebottom C.H."/>
            <person name="Wang X."/>
            <person name="Canaguier A."/>
            <person name="Chauveau A."/>
            <person name="Berard A."/>
            <person name="Deniot G."/>
            <person name="Guan M."/>
            <person name="Liu Z."/>
            <person name="Sun F."/>
            <person name="Lim Y.P."/>
            <person name="Lyons E."/>
            <person name="Town C.D."/>
            <person name="Bancroft I."/>
            <person name="Wang X."/>
            <person name="Meng J."/>
            <person name="Ma J."/>
            <person name="Pires J.C."/>
            <person name="King G.J."/>
            <person name="Brunel D."/>
            <person name="Delourme R."/>
            <person name="Renard M."/>
            <person name="Aury J.M."/>
            <person name="Adams K.L."/>
            <person name="Batley J."/>
            <person name="Snowdon R.J."/>
            <person name="Tost J."/>
            <person name="Edwards D."/>
            <person name="Zhou Y."/>
            <person name="Hua W."/>
            <person name="Sharpe A.G."/>
            <person name="Paterson A.H."/>
            <person name="Guan C."/>
            <person name="Wincker P."/>
        </authorList>
    </citation>
    <scope>NUCLEOTIDE SEQUENCE [LARGE SCALE GENOMIC DNA]</scope>
    <source>
        <strain evidence="3">cv. Darmor-bzh</strain>
    </source>
</reference>